<dbReference type="AlphaFoldDB" id="A0A1H2PUA5"/>
<dbReference type="InterPro" id="IPR050272">
    <property type="entry name" value="Isochorismatase-like_hydrls"/>
</dbReference>
<organism evidence="3 4">
    <name type="scientific">Chitinasiproducens palmae</name>
    <dbReference type="NCBI Taxonomy" id="1770053"/>
    <lineage>
        <taxon>Bacteria</taxon>
        <taxon>Pseudomonadati</taxon>
        <taxon>Pseudomonadota</taxon>
        <taxon>Betaproteobacteria</taxon>
        <taxon>Burkholderiales</taxon>
        <taxon>Burkholderiaceae</taxon>
        <taxon>Chitinasiproducens</taxon>
    </lineage>
</organism>
<dbReference type="GO" id="GO:0016787">
    <property type="term" value="F:hydrolase activity"/>
    <property type="evidence" value="ECO:0007669"/>
    <property type="project" value="UniProtKB-KW"/>
</dbReference>
<reference evidence="4" key="1">
    <citation type="submission" date="2016-09" db="EMBL/GenBank/DDBJ databases">
        <authorList>
            <person name="Varghese N."/>
            <person name="Submissions S."/>
        </authorList>
    </citation>
    <scope>NUCLEOTIDE SEQUENCE [LARGE SCALE GENOMIC DNA]</scope>
    <source>
        <strain evidence="4">JS23</strain>
    </source>
</reference>
<evidence type="ECO:0000259" key="2">
    <source>
        <dbReference type="Pfam" id="PF00857"/>
    </source>
</evidence>
<dbReference type="Pfam" id="PF00857">
    <property type="entry name" value="Isochorismatase"/>
    <property type="match status" value="1"/>
</dbReference>
<evidence type="ECO:0000313" key="3">
    <source>
        <dbReference type="EMBL" id="SDV50769.1"/>
    </source>
</evidence>
<feature type="domain" description="Isochorismatase-like" evidence="2">
    <location>
        <begin position="12"/>
        <end position="184"/>
    </location>
</feature>
<dbReference type="InterPro" id="IPR036380">
    <property type="entry name" value="Isochorismatase-like_sf"/>
</dbReference>
<evidence type="ECO:0000313" key="4">
    <source>
        <dbReference type="Proteomes" id="UP000243719"/>
    </source>
</evidence>
<name>A0A1H2PUA5_9BURK</name>
<keyword evidence="1" id="KW-0378">Hydrolase</keyword>
<accession>A0A1H2PUA5</accession>
<dbReference type="Gene3D" id="3.40.50.850">
    <property type="entry name" value="Isochorismatase-like"/>
    <property type="match status" value="1"/>
</dbReference>
<dbReference type="Proteomes" id="UP000243719">
    <property type="component" value="Unassembled WGS sequence"/>
</dbReference>
<dbReference type="RefSeq" id="WP_091912189.1">
    <property type="nucleotide sequence ID" value="NZ_FNLO01000013.1"/>
</dbReference>
<dbReference type="PANTHER" id="PTHR43540">
    <property type="entry name" value="PEROXYUREIDOACRYLATE/UREIDOACRYLATE AMIDOHYDROLASE-RELATED"/>
    <property type="match status" value="1"/>
</dbReference>
<dbReference type="SUPFAM" id="SSF52499">
    <property type="entry name" value="Isochorismatase-like hydrolases"/>
    <property type="match status" value="1"/>
</dbReference>
<protein>
    <submittedName>
        <fullName evidence="3">Nicotinamidase-related amidase</fullName>
    </submittedName>
</protein>
<dbReference type="InterPro" id="IPR000868">
    <property type="entry name" value="Isochorismatase-like_dom"/>
</dbReference>
<gene>
    <name evidence="3" type="ORF">SAMN05216551_11390</name>
</gene>
<evidence type="ECO:0000256" key="1">
    <source>
        <dbReference type="ARBA" id="ARBA00022801"/>
    </source>
</evidence>
<keyword evidence="4" id="KW-1185">Reference proteome</keyword>
<dbReference type="PANTHER" id="PTHR43540:SF7">
    <property type="entry name" value="ISOCHORISMATASE FAMILY PROTEIN YECD"/>
    <property type="match status" value="1"/>
</dbReference>
<dbReference type="EMBL" id="FNLO01000013">
    <property type="protein sequence ID" value="SDV50769.1"/>
    <property type="molecule type" value="Genomic_DNA"/>
</dbReference>
<dbReference type="OrthoDB" id="9781985at2"/>
<sequence>MLSDLTLDARVTALLAIDLQHSNVTRQLAPYAADDVVARTVALADTLRDKGGLIVWVRIDVNQLLSLPADRPLTRAPGAPAMPPEASELVPALGLQRDDIVIVKRSWGAFHGTDLDLHLRRHRIQNVVMSGIATNFGVESTARAAFDRGYRVLFAEDAMSTIDAQMHSFALTSVFPHIGRVRSVAGLCESMK</sequence>
<proteinExistence type="predicted"/>
<dbReference type="CDD" id="cd00431">
    <property type="entry name" value="cysteine_hydrolases"/>
    <property type="match status" value="1"/>
</dbReference>
<dbReference type="STRING" id="1770053.SAMN05216551_11390"/>